<dbReference type="GO" id="GO:0004523">
    <property type="term" value="F:RNA-DNA hybrid ribonuclease activity"/>
    <property type="evidence" value="ECO:0007669"/>
    <property type="project" value="InterPro"/>
</dbReference>
<gene>
    <name evidence="2" type="ORF">HU200_037049</name>
</gene>
<dbReference type="InterPro" id="IPR002156">
    <property type="entry name" value="RNaseH_domain"/>
</dbReference>
<proteinExistence type="predicted"/>
<dbReference type="Pfam" id="PF13456">
    <property type="entry name" value="RVT_3"/>
    <property type="match status" value="1"/>
</dbReference>
<dbReference type="OrthoDB" id="695987at2759"/>
<evidence type="ECO:0000259" key="1">
    <source>
        <dbReference type="Pfam" id="PF13456"/>
    </source>
</evidence>
<evidence type="ECO:0000313" key="3">
    <source>
        <dbReference type="Proteomes" id="UP000636709"/>
    </source>
</evidence>
<evidence type="ECO:0000313" key="2">
    <source>
        <dbReference type="EMBL" id="KAF8696155.1"/>
    </source>
</evidence>
<dbReference type="AlphaFoldDB" id="A0A835BFG4"/>
<reference evidence="2" key="1">
    <citation type="submission" date="2020-07" db="EMBL/GenBank/DDBJ databases">
        <title>Genome sequence and genetic diversity analysis of an under-domesticated orphan crop, white fonio (Digitaria exilis).</title>
        <authorList>
            <person name="Bennetzen J.L."/>
            <person name="Chen S."/>
            <person name="Ma X."/>
            <person name="Wang X."/>
            <person name="Yssel A.E.J."/>
            <person name="Chaluvadi S.R."/>
            <person name="Johnson M."/>
            <person name="Gangashetty P."/>
            <person name="Hamidou F."/>
            <person name="Sanogo M.D."/>
            <person name="Zwaenepoel A."/>
            <person name="Wallace J."/>
            <person name="Van De Peer Y."/>
            <person name="Van Deynze A."/>
        </authorList>
    </citation>
    <scope>NUCLEOTIDE SEQUENCE</scope>
    <source>
        <tissue evidence="2">Leaves</tissue>
    </source>
</reference>
<dbReference type="Proteomes" id="UP000636709">
    <property type="component" value="Unassembled WGS sequence"/>
</dbReference>
<keyword evidence="3" id="KW-1185">Reference proteome</keyword>
<feature type="domain" description="RNase H type-1" evidence="1">
    <location>
        <begin position="2"/>
        <end position="65"/>
    </location>
</feature>
<dbReference type="GO" id="GO:0003676">
    <property type="term" value="F:nucleic acid binding"/>
    <property type="evidence" value="ECO:0007669"/>
    <property type="project" value="InterPro"/>
</dbReference>
<accession>A0A835BFG4</accession>
<comment type="caution">
    <text evidence="2">The sequence shown here is derived from an EMBL/GenBank/DDBJ whole genome shotgun (WGS) entry which is preliminary data.</text>
</comment>
<dbReference type="InterPro" id="IPR052929">
    <property type="entry name" value="RNase_H-like_EbsB-rel"/>
</dbReference>
<dbReference type="EMBL" id="JACEFO010001882">
    <property type="protein sequence ID" value="KAF8696155.1"/>
    <property type="molecule type" value="Genomic_DNA"/>
</dbReference>
<name>A0A835BFG4_9POAL</name>
<protein>
    <recommendedName>
        <fullName evidence="1">RNase H type-1 domain-containing protein</fullName>
    </recommendedName>
</protein>
<sequence length="98" mass="10488">MGMAQVILETDSLMVKLAVEGHDYDMAATEGLIQELKNLVKFEFQSCSVDFCPRSCNSVAHALAAYGKTLDLGAELIVDESPDLVQVLVAGDLPCNLG</sequence>
<dbReference type="PANTHER" id="PTHR47074:SF11">
    <property type="entry name" value="REVERSE TRANSCRIPTASE-LIKE PROTEIN"/>
    <property type="match status" value="1"/>
</dbReference>
<organism evidence="2 3">
    <name type="scientific">Digitaria exilis</name>
    <dbReference type="NCBI Taxonomy" id="1010633"/>
    <lineage>
        <taxon>Eukaryota</taxon>
        <taxon>Viridiplantae</taxon>
        <taxon>Streptophyta</taxon>
        <taxon>Embryophyta</taxon>
        <taxon>Tracheophyta</taxon>
        <taxon>Spermatophyta</taxon>
        <taxon>Magnoliopsida</taxon>
        <taxon>Liliopsida</taxon>
        <taxon>Poales</taxon>
        <taxon>Poaceae</taxon>
        <taxon>PACMAD clade</taxon>
        <taxon>Panicoideae</taxon>
        <taxon>Panicodae</taxon>
        <taxon>Paniceae</taxon>
        <taxon>Anthephorinae</taxon>
        <taxon>Digitaria</taxon>
    </lineage>
</organism>
<dbReference type="PANTHER" id="PTHR47074">
    <property type="entry name" value="BNAC02G40300D PROTEIN"/>
    <property type="match status" value="1"/>
</dbReference>